<dbReference type="EMBL" id="ODYU01001663">
    <property type="protein sequence ID" value="SOQ38201.1"/>
    <property type="molecule type" value="Genomic_DNA"/>
</dbReference>
<name>A0A2H1VBM3_SPOFR</name>
<sequence>MAFVPFRLFLTSDLPQLRLGAMLIYYSCFIHINRSLESLYLLKKPHQIPLRNIKDLSKQTDIASPTIFITTALNIFSPFKPSPFTQRSPLTPMQLQDKGLWVRFLGRANSSTETGTVPSIIMAIGKHPITWDL</sequence>
<evidence type="ECO:0000313" key="1">
    <source>
        <dbReference type="EMBL" id="SOQ38201.1"/>
    </source>
</evidence>
<proteinExistence type="predicted"/>
<organism evidence="1">
    <name type="scientific">Spodoptera frugiperda</name>
    <name type="common">Fall armyworm</name>
    <dbReference type="NCBI Taxonomy" id="7108"/>
    <lineage>
        <taxon>Eukaryota</taxon>
        <taxon>Metazoa</taxon>
        <taxon>Ecdysozoa</taxon>
        <taxon>Arthropoda</taxon>
        <taxon>Hexapoda</taxon>
        <taxon>Insecta</taxon>
        <taxon>Pterygota</taxon>
        <taxon>Neoptera</taxon>
        <taxon>Endopterygota</taxon>
        <taxon>Lepidoptera</taxon>
        <taxon>Glossata</taxon>
        <taxon>Ditrysia</taxon>
        <taxon>Noctuoidea</taxon>
        <taxon>Noctuidae</taxon>
        <taxon>Amphipyrinae</taxon>
        <taxon>Spodoptera</taxon>
    </lineage>
</organism>
<gene>
    <name evidence="1" type="ORF">SFRICE_000514</name>
</gene>
<dbReference type="AlphaFoldDB" id="A0A2H1VBM3"/>
<accession>A0A2H1VBM3</accession>
<reference evidence="1" key="1">
    <citation type="submission" date="2016-07" db="EMBL/GenBank/DDBJ databases">
        <authorList>
            <person name="Bretaudeau A."/>
        </authorList>
    </citation>
    <scope>NUCLEOTIDE SEQUENCE</scope>
    <source>
        <strain evidence="1">Rice</strain>
        <tissue evidence="1">Whole body</tissue>
    </source>
</reference>
<protein>
    <submittedName>
        <fullName evidence="1">SFRICE_000514</fullName>
    </submittedName>
</protein>